<name>A0A7R7ICN3_9FIRM</name>
<keyword evidence="1" id="KW-0812">Transmembrane</keyword>
<organism evidence="2 3">
    <name type="scientific">Anaeromicropila herbilytica</name>
    <dbReference type="NCBI Taxonomy" id="2785025"/>
    <lineage>
        <taxon>Bacteria</taxon>
        <taxon>Bacillati</taxon>
        <taxon>Bacillota</taxon>
        <taxon>Clostridia</taxon>
        <taxon>Lachnospirales</taxon>
        <taxon>Lachnospiraceae</taxon>
        <taxon>Anaeromicropila</taxon>
    </lineage>
</organism>
<evidence type="ECO:0000313" key="2">
    <source>
        <dbReference type="EMBL" id="BCN29168.1"/>
    </source>
</evidence>
<evidence type="ECO:0000256" key="1">
    <source>
        <dbReference type="SAM" id="Phobius"/>
    </source>
</evidence>
<keyword evidence="1" id="KW-0472">Membrane</keyword>
<evidence type="ECO:0000313" key="3">
    <source>
        <dbReference type="Proteomes" id="UP000595897"/>
    </source>
</evidence>
<keyword evidence="1" id="KW-1133">Transmembrane helix</keyword>
<dbReference type="EMBL" id="AP024169">
    <property type="protein sequence ID" value="BCN29168.1"/>
    <property type="molecule type" value="Genomic_DNA"/>
</dbReference>
<accession>A0A7R7ICN3</accession>
<feature type="transmembrane region" description="Helical" evidence="1">
    <location>
        <begin position="72"/>
        <end position="92"/>
    </location>
</feature>
<dbReference type="KEGG" id="ahb:bsdtb5_04630"/>
<dbReference type="AlphaFoldDB" id="A0A7R7ICN3"/>
<feature type="transmembrane region" description="Helical" evidence="1">
    <location>
        <begin position="7"/>
        <end position="26"/>
    </location>
</feature>
<feature type="transmembrane region" description="Helical" evidence="1">
    <location>
        <begin position="41"/>
        <end position="60"/>
    </location>
</feature>
<reference evidence="2 3" key="1">
    <citation type="submission" date="2020-11" db="EMBL/GenBank/DDBJ databases">
        <title>Draft genome sequencing of a Lachnospiraceae strain isolated from anoxic soil subjected to BSD treatment.</title>
        <authorList>
            <person name="Uek A."/>
            <person name="Tonouchi A."/>
        </authorList>
    </citation>
    <scope>NUCLEOTIDE SEQUENCE [LARGE SCALE GENOMIC DNA]</scope>
    <source>
        <strain evidence="2 3">TB5</strain>
    </source>
</reference>
<keyword evidence="3" id="KW-1185">Reference proteome</keyword>
<dbReference type="Proteomes" id="UP000595897">
    <property type="component" value="Chromosome"/>
</dbReference>
<gene>
    <name evidence="2" type="ORF">bsdtb5_04630</name>
</gene>
<protein>
    <submittedName>
        <fullName evidence="2">Uncharacterized protein</fullName>
    </submittedName>
</protein>
<sequence>MKLTFSYNAVVVFILLMLPNIVYFISPPTDVPETLGSSMKLLGLIENIFRIISFLLLFFVPKNPNASIKSPWVIGIIIFMVLYFVLWGRYFFEGSTYEVLGKDFLGIPMPMVIFPIGCLICTAFWLDCIPAVIATIIFGMVHALSHFVSN</sequence>
<proteinExistence type="predicted"/>
<feature type="transmembrane region" description="Helical" evidence="1">
    <location>
        <begin position="112"/>
        <end position="141"/>
    </location>
</feature>
<dbReference type="RefSeq" id="WP_271714459.1">
    <property type="nucleotide sequence ID" value="NZ_AP024169.1"/>
</dbReference>